<dbReference type="InterPro" id="IPR037914">
    <property type="entry name" value="SpoVT-AbrB_sf"/>
</dbReference>
<gene>
    <name evidence="2" type="ORF">ACFFJC_08415</name>
</gene>
<comment type="caution">
    <text evidence="2">The sequence shown here is derived from an EMBL/GenBank/DDBJ whole genome shotgun (WGS) entry which is preliminary data.</text>
</comment>
<dbReference type="SUPFAM" id="SSF89447">
    <property type="entry name" value="AbrB/MazE/MraZ-like"/>
    <property type="match status" value="1"/>
</dbReference>
<evidence type="ECO:0000259" key="1">
    <source>
        <dbReference type="SMART" id="SM00966"/>
    </source>
</evidence>
<dbReference type="RefSeq" id="WP_379487045.1">
    <property type="nucleotide sequence ID" value="NZ_JBHLWK010000010.1"/>
</dbReference>
<evidence type="ECO:0000313" key="2">
    <source>
        <dbReference type="EMBL" id="MFC0204293.1"/>
    </source>
</evidence>
<dbReference type="EMBL" id="JBHLWK010000010">
    <property type="protein sequence ID" value="MFC0204293.1"/>
    <property type="molecule type" value="Genomic_DNA"/>
</dbReference>
<accession>A0ABV6CXI0</accession>
<protein>
    <submittedName>
        <fullName evidence="2">AbrB/MazE/SpoVT family DNA-binding domain-containing protein</fullName>
    </submittedName>
</protein>
<evidence type="ECO:0000313" key="3">
    <source>
        <dbReference type="Proteomes" id="UP001589798"/>
    </source>
</evidence>
<keyword evidence="2" id="KW-0238">DNA-binding</keyword>
<dbReference type="GO" id="GO:0003677">
    <property type="term" value="F:DNA binding"/>
    <property type="evidence" value="ECO:0007669"/>
    <property type="project" value="UniProtKB-KW"/>
</dbReference>
<organism evidence="2 3">
    <name type="scientific">Novosphingobium soli</name>
    <dbReference type="NCBI Taxonomy" id="574956"/>
    <lineage>
        <taxon>Bacteria</taxon>
        <taxon>Pseudomonadati</taxon>
        <taxon>Pseudomonadota</taxon>
        <taxon>Alphaproteobacteria</taxon>
        <taxon>Sphingomonadales</taxon>
        <taxon>Sphingomonadaceae</taxon>
        <taxon>Novosphingobium</taxon>
    </lineage>
</organism>
<dbReference type="InterPro" id="IPR007159">
    <property type="entry name" value="SpoVT-AbrB_dom"/>
</dbReference>
<sequence>MNAHAKVETGMMTSEGQVLIPKAMREACGLLPGQPYSVALDAEGRIVISAATLSPEDVARRKRQIDEALHAVSGKYPFGKSTDEIMRELRGDDWP</sequence>
<dbReference type="Proteomes" id="UP001589798">
    <property type="component" value="Unassembled WGS sequence"/>
</dbReference>
<proteinExistence type="predicted"/>
<dbReference type="Gene3D" id="2.10.260.10">
    <property type="match status" value="1"/>
</dbReference>
<name>A0ABV6CXI0_9SPHN</name>
<feature type="domain" description="SpoVT-AbrB" evidence="1">
    <location>
        <begin position="10"/>
        <end position="56"/>
    </location>
</feature>
<keyword evidence="3" id="KW-1185">Reference proteome</keyword>
<reference evidence="2 3" key="1">
    <citation type="submission" date="2024-09" db="EMBL/GenBank/DDBJ databases">
        <authorList>
            <person name="Sun Q."/>
            <person name="Mori K."/>
        </authorList>
    </citation>
    <scope>NUCLEOTIDE SEQUENCE [LARGE SCALE GENOMIC DNA]</scope>
    <source>
        <strain evidence="2 3">CCM 7706</strain>
    </source>
</reference>
<dbReference type="SMART" id="SM00966">
    <property type="entry name" value="SpoVT_AbrB"/>
    <property type="match status" value="1"/>
</dbReference>